<dbReference type="Proteomes" id="UP000009877">
    <property type="component" value="Unassembled WGS sequence"/>
</dbReference>
<dbReference type="EMBL" id="ANHZ02000009">
    <property type="protein sequence ID" value="EME36727.1"/>
    <property type="molecule type" value="Genomic_DNA"/>
</dbReference>
<sequence>MAASAAEAAPVPPSQLESVVRLTRDGPRTVRLHELARSMGRARNHVARELGVVPEHDLGRMLASPRTLLVEGTTDQAVLEQVLRRSGDRLSLVQPAGSKTRLAVLHHFHLALGIPHHVLFDGDGGPVSGSSTARHRILRSRRQATEALVASLRSSSAAAPDSTAAAAIDPTAAARAADPRWRGEDPAVGGWGFGGPTVVGPSWSALEVDLEDELSRWPSFVSALQARGGTLAAKRPERFAEAAAAAQAEDLPPSFRRICAAVAALEADRPPRPGIPPSQRGASPQDA</sequence>
<reference evidence="3 4" key="1">
    <citation type="journal article" date="2014" name="Genome Announc.">
        <title>Draft Genome Sequence of Kocuria palustris PEL.</title>
        <authorList>
            <person name="Sharma G."/>
            <person name="Khatri I."/>
            <person name="Subramanian S."/>
        </authorList>
    </citation>
    <scope>NUCLEOTIDE SEQUENCE [LARGE SCALE GENOMIC DNA]</scope>
    <source>
        <strain evidence="3 4">PEL</strain>
    </source>
</reference>
<dbReference type="InterPro" id="IPR034139">
    <property type="entry name" value="TOPRIM_OLD"/>
</dbReference>
<protein>
    <submittedName>
        <fullName evidence="3">ATP-dependent endonuclease</fullName>
    </submittedName>
</protein>
<dbReference type="AlphaFoldDB" id="M2WDX2"/>
<name>M2WDX2_9MICC</name>
<keyword evidence="4" id="KW-1185">Reference proteome</keyword>
<evidence type="ECO:0000256" key="1">
    <source>
        <dbReference type="SAM" id="MobiDB-lite"/>
    </source>
</evidence>
<dbReference type="Pfam" id="PF20469">
    <property type="entry name" value="OLD-like_TOPRIM"/>
    <property type="match status" value="1"/>
</dbReference>
<dbReference type="STRING" id="71999.KPaMU14_00530"/>
<evidence type="ECO:0000313" key="3">
    <source>
        <dbReference type="EMBL" id="EME36727.1"/>
    </source>
</evidence>
<feature type="region of interest" description="Disordered" evidence="1">
    <location>
        <begin position="266"/>
        <end position="287"/>
    </location>
</feature>
<proteinExistence type="predicted"/>
<dbReference type="GO" id="GO:0004519">
    <property type="term" value="F:endonuclease activity"/>
    <property type="evidence" value="ECO:0007669"/>
    <property type="project" value="UniProtKB-KW"/>
</dbReference>
<gene>
    <name evidence="3" type="ORF">C884_02537</name>
</gene>
<keyword evidence="3" id="KW-0255">Endonuclease</keyword>
<comment type="caution">
    <text evidence="3">The sequence shown here is derived from an EMBL/GenBank/DDBJ whole genome shotgun (WGS) entry which is preliminary data.</text>
</comment>
<feature type="domain" description="OLD protein-like TOPRIM" evidence="2">
    <location>
        <begin position="66"/>
        <end position="123"/>
    </location>
</feature>
<organism evidence="3 4">
    <name type="scientific">Kocuria palustris PEL</name>
    <dbReference type="NCBI Taxonomy" id="1236550"/>
    <lineage>
        <taxon>Bacteria</taxon>
        <taxon>Bacillati</taxon>
        <taxon>Actinomycetota</taxon>
        <taxon>Actinomycetes</taxon>
        <taxon>Micrococcales</taxon>
        <taxon>Micrococcaceae</taxon>
        <taxon>Kocuria</taxon>
    </lineage>
</organism>
<keyword evidence="3" id="KW-0540">Nuclease</keyword>
<keyword evidence="3" id="KW-0378">Hydrolase</keyword>
<evidence type="ECO:0000313" key="4">
    <source>
        <dbReference type="Proteomes" id="UP000009877"/>
    </source>
</evidence>
<accession>M2WDX2</accession>
<evidence type="ECO:0000259" key="2">
    <source>
        <dbReference type="Pfam" id="PF20469"/>
    </source>
</evidence>